<protein>
    <recommendedName>
        <fullName evidence="2">SP-0191-like C-terminal domain-containing protein</fullName>
    </recommendedName>
</protein>
<evidence type="ECO:0000313" key="4">
    <source>
        <dbReference type="Proteomes" id="UP001549055"/>
    </source>
</evidence>
<comment type="caution">
    <text evidence="3">The sequence shown here is derived from an EMBL/GenBank/DDBJ whole genome shotgun (WGS) entry which is preliminary data.</text>
</comment>
<dbReference type="InterPro" id="IPR047840">
    <property type="entry name" value="SP_0191-like"/>
</dbReference>
<keyword evidence="4" id="KW-1185">Reference proteome</keyword>
<keyword evidence="1" id="KW-0732">Signal</keyword>
<dbReference type="RefSeq" id="WP_354280568.1">
    <property type="nucleotide sequence ID" value="NZ_JBEPMK010000003.1"/>
</dbReference>
<dbReference type="Proteomes" id="UP001549055">
    <property type="component" value="Unassembled WGS sequence"/>
</dbReference>
<dbReference type="EMBL" id="JBEPMK010000003">
    <property type="protein sequence ID" value="MET3644295.1"/>
    <property type="molecule type" value="Genomic_DNA"/>
</dbReference>
<feature type="domain" description="SP-0191-like C-terminal" evidence="2">
    <location>
        <begin position="73"/>
        <end position="190"/>
    </location>
</feature>
<feature type="chain" id="PRO_5045375018" description="SP-0191-like C-terminal domain-containing protein" evidence="1">
    <location>
        <begin position="24"/>
        <end position="201"/>
    </location>
</feature>
<dbReference type="Pfam" id="PF21642">
    <property type="entry name" value="SP_0191-like"/>
    <property type="match status" value="1"/>
</dbReference>
<evidence type="ECO:0000256" key="1">
    <source>
        <dbReference type="SAM" id="SignalP"/>
    </source>
</evidence>
<dbReference type="NCBIfam" id="NF041193">
    <property type="entry name" value="lipo_SP0191"/>
    <property type="match status" value="1"/>
</dbReference>
<evidence type="ECO:0000313" key="3">
    <source>
        <dbReference type="EMBL" id="MET3644295.1"/>
    </source>
</evidence>
<gene>
    <name evidence="3" type="ORF">ABID27_000919</name>
</gene>
<evidence type="ECO:0000259" key="2">
    <source>
        <dbReference type="Pfam" id="PF21642"/>
    </source>
</evidence>
<reference evidence="3 4" key="1">
    <citation type="submission" date="2024-06" db="EMBL/GenBank/DDBJ databases">
        <title>Genomic Encyclopedia of Type Strains, Phase IV (KMG-IV): sequencing the most valuable type-strain genomes for metagenomic binning, comparative biology and taxonomic classification.</title>
        <authorList>
            <person name="Goeker M."/>
        </authorList>
    </citation>
    <scope>NUCLEOTIDE SEQUENCE [LARGE SCALE GENOMIC DNA]</scope>
    <source>
        <strain evidence="3 4">DSM 15349</strain>
    </source>
</reference>
<organism evidence="3 4">
    <name type="scientific">Streptococcus gallinaceus</name>
    <dbReference type="NCBI Taxonomy" id="165758"/>
    <lineage>
        <taxon>Bacteria</taxon>
        <taxon>Bacillati</taxon>
        <taxon>Bacillota</taxon>
        <taxon>Bacilli</taxon>
        <taxon>Lactobacillales</taxon>
        <taxon>Streptococcaceae</taxon>
        <taxon>Streptococcus</taxon>
    </lineage>
</organism>
<dbReference type="InterPro" id="IPR048787">
    <property type="entry name" value="SP_0191-like_C"/>
</dbReference>
<accession>A0ABV2JK31</accession>
<feature type="signal peptide" evidence="1">
    <location>
        <begin position="1"/>
        <end position="23"/>
    </location>
</feature>
<sequence length="201" mass="21964">MKKKYYLLALASVLVLGACSAQKSEKKLTTPSSSIAKIENKLFSSSQTEQSSSTTASSSEANGETTKKYQYQLQANGVTQTQVYEVTYNGAQFQRLLLTLIQPLPAEQAAALNDSNREEYLRILREAPGIKEAEGVQGMTATVNLNEQNQPVIAFDMDMQQLDIDAASKITSFGPMFSGLKNMSPTDFIKGLEFLGATEIK</sequence>
<name>A0ABV2JK31_9STRE</name>
<dbReference type="PROSITE" id="PS51257">
    <property type="entry name" value="PROKAR_LIPOPROTEIN"/>
    <property type="match status" value="1"/>
</dbReference>
<proteinExistence type="predicted"/>